<organismHost>
    <name type="scientific">Potamochoerus larvatus</name>
    <name type="common">Bushpig</name>
    <dbReference type="NCBI Taxonomy" id="273792"/>
</organismHost>
<feature type="transmembrane region" description="Helical" evidence="1">
    <location>
        <begin position="248"/>
        <end position="266"/>
    </location>
</feature>
<gene>
    <name evidence="2" type="primary">DP63R</name>
</gene>
<evidence type="ECO:0000256" key="1">
    <source>
        <dbReference type="SAM" id="Phobius"/>
    </source>
</evidence>
<feature type="transmembrane region" description="Helical" evidence="1">
    <location>
        <begin position="174"/>
        <end position="194"/>
    </location>
</feature>
<protein>
    <submittedName>
        <fullName evidence="2">PDP63R</fullName>
    </submittedName>
</protein>
<feature type="transmembrane region" description="Helical" evidence="1">
    <location>
        <begin position="215"/>
        <end position="236"/>
    </location>
</feature>
<organismHost>
    <name type="scientific">Ornithodoros moubata</name>
    <name type="common">Soft tick</name>
    <name type="synonym">Argasid tick</name>
    <dbReference type="NCBI Taxonomy" id="6938"/>
</organismHost>
<organismHost>
    <name type="scientific">Ornithodoros</name>
    <name type="common">relapsing fever ticks</name>
    <dbReference type="NCBI Taxonomy" id="6937"/>
</organismHost>
<organismHost>
    <name type="scientific">Phacochoerus aethiopicus</name>
    <name type="common">Warthog</name>
    <dbReference type="NCBI Taxonomy" id="85517"/>
</organismHost>
<reference evidence="2" key="1">
    <citation type="submission" date="2019-08" db="EMBL/GenBank/DDBJ databases">
        <authorList>
            <person name="Ndlovu S.S."/>
        </authorList>
    </citation>
    <scope>NUCLEOTIDE SEQUENCE [LARGE SCALE GENOMIC DNA]</scope>
    <source>
        <strain evidence="2">LIV_5_40</strain>
    </source>
</reference>
<dbReference type="EMBL" id="MN318203">
    <property type="protein sequence ID" value="QGM12775.1"/>
    <property type="molecule type" value="Genomic_DNA"/>
</dbReference>
<keyword evidence="1" id="KW-0812">Transmembrane</keyword>
<sequence length="636" mass="74136">MPLQRQGRLLGKKIQECYSTYYVLISLCESCFPPVYILFLIKSKFCYKTTFYKMSQLFLLIIASSHCLYQNITHLFIFFCGRPLKSDAKKDYSFIRYLQRSIWESMCWIIFCWSYYEASFLAKTTELQNLSRSCLDTTFISEPKQYLQIWQYFFWDAIYKHLFSARFTFCSDMFAAYQAFLYLLLYLCSASTIIKGTMGSCFSRCNSRKYSMATAWTTVYFTMLQMLPFMVVQIYIRFSFSVYSLQSLYLRATMAIFITRWYTVSLRTNALQAAMLSMLSPCTAIQTIVSILYVFICIITGIQSMLLYLLLLYYTESMSVICVSSCLITIFIVFLEACPLFAALRAHSIPKLLYIFCFTRRSIIFLRLYYAASVLFICRYMLQCVISFLQKRKYFFWIAVCIIEILRYSGYILGTSHATSIKEYSPKLQAVLQSVLSSYVSSTPAVTNQAIRCMCRSLQAIANTEFPMECRILYSLFFSKMFGKLYTVAAYRRHSILALYFLLLHMYTWKNSNISCVLVICILWCYFGVVIWYAKMHSITSFRLCFTACAMAYSGSTHTTTVFIFVLFACFARAYFTTLRLEKILLCRWTTVSIFMSGPFQYTPICCTRSFVTSVAFSGVIYICCRAFFCTENISS</sequence>
<keyword evidence="1" id="KW-0472">Membrane</keyword>
<organismHost>
    <name type="scientific">Phacochoerus africanus</name>
    <name type="common">Warthog</name>
    <dbReference type="NCBI Taxonomy" id="41426"/>
</organismHost>
<feature type="transmembrane region" description="Helical" evidence="1">
    <location>
        <begin position="21"/>
        <end position="41"/>
    </location>
</feature>
<feature type="transmembrane region" description="Helical" evidence="1">
    <location>
        <begin position="287"/>
        <end position="311"/>
    </location>
</feature>
<feature type="transmembrane region" description="Helical" evidence="1">
    <location>
        <begin position="317"/>
        <end position="344"/>
    </location>
</feature>
<organismHost>
    <name type="scientific">Sus scrofa</name>
    <name type="common">Pig</name>
    <dbReference type="NCBI Taxonomy" id="9823"/>
</organismHost>
<feature type="transmembrane region" description="Helical" evidence="1">
    <location>
        <begin position="514"/>
        <end position="534"/>
    </location>
</feature>
<feature type="transmembrane region" description="Helical" evidence="1">
    <location>
        <begin position="57"/>
        <end position="81"/>
    </location>
</feature>
<accession>A0A649YJL9</accession>
<name>A0A649YJL9_ASF</name>
<organism evidence="2">
    <name type="scientific">African swine fever virus</name>
    <name type="common">ASFV</name>
    <dbReference type="NCBI Taxonomy" id="10497"/>
    <lineage>
        <taxon>Viruses</taxon>
        <taxon>Varidnaviria</taxon>
        <taxon>Bamfordvirae</taxon>
        <taxon>Nucleocytoviricota</taxon>
        <taxon>Pokkesviricetes</taxon>
        <taxon>Asfuvirales</taxon>
        <taxon>Asfarviridae</taxon>
        <taxon>Asfivirus</taxon>
        <taxon>Asfivirus haemorrhagiae</taxon>
    </lineage>
</organism>
<proteinExistence type="predicted"/>
<evidence type="ECO:0000313" key="2">
    <source>
        <dbReference type="EMBL" id="QGM12775.1"/>
    </source>
</evidence>
<feature type="transmembrane region" description="Helical" evidence="1">
    <location>
        <begin position="394"/>
        <end position="414"/>
    </location>
</feature>
<keyword evidence="1" id="KW-1133">Transmembrane helix</keyword>
<feature type="transmembrane region" description="Helical" evidence="1">
    <location>
        <begin position="555"/>
        <end position="576"/>
    </location>
</feature>
<feature type="transmembrane region" description="Helical" evidence="1">
    <location>
        <begin position="364"/>
        <end position="382"/>
    </location>
</feature>